<gene>
    <name evidence="1" type="ORF">AN936_20185</name>
</gene>
<dbReference type="AlphaFoldDB" id="A0A0N9V1F8"/>
<reference evidence="1 2" key="1">
    <citation type="journal article" date="2015" name="Genome Announc.">
        <title>Complete Genome Sequence of Polypropylene Glycol- and Polyethylene Glycol-Degrading Sphingopyxis macrogoltabida Strain EY-1.</title>
        <authorList>
            <person name="Ohtsubo Y."/>
            <person name="Nagata Y."/>
            <person name="Numata M."/>
            <person name="Tsuchikane K."/>
            <person name="Hosoyama A."/>
            <person name="Yamazoe A."/>
            <person name="Tsuda M."/>
            <person name="Fujita N."/>
            <person name="Kawai F."/>
        </authorList>
    </citation>
    <scope>NUCLEOTIDE SEQUENCE [LARGE SCALE GENOMIC DNA]</scope>
    <source>
        <strain evidence="1 2">EY-1</strain>
    </source>
</reference>
<dbReference type="EMBL" id="CP012700">
    <property type="protein sequence ID" value="ALH82591.1"/>
    <property type="molecule type" value="Genomic_DNA"/>
</dbReference>
<proteinExistence type="predicted"/>
<dbReference type="PATRIC" id="fig|33050.5.peg.4187"/>
<organism evidence="1 2">
    <name type="scientific">Sphingopyxis macrogoltabida</name>
    <name type="common">Sphingomonas macrogoltabidus</name>
    <dbReference type="NCBI Taxonomy" id="33050"/>
    <lineage>
        <taxon>Bacteria</taxon>
        <taxon>Pseudomonadati</taxon>
        <taxon>Pseudomonadota</taxon>
        <taxon>Alphaproteobacteria</taxon>
        <taxon>Sphingomonadales</taxon>
        <taxon>Sphingomonadaceae</taxon>
        <taxon>Sphingopyxis</taxon>
    </lineage>
</organism>
<protein>
    <submittedName>
        <fullName evidence="1">Uncharacterized protein</fullName>
    </submittedName>
</protein>
<evidence type="ECO:0000313" key="2">
    <source>
        <dbReference type="Proteomes" id="UP000058074"/>
    </source>
</evidence>
<name>A0A0N9V1F8_SPHMC</name>
<sequence length="125" mass="13414">MAHGHSRNYTTLTDATAVIALQFQTLAEEEPARKLAFEHPNLSVYASDAAVIGGIPGQWRLGDLPKNWGDIRSSFWGKRGSGDAFLLGDFASFSRFCALSYSPDLARQAAAGLAIDDTDPSEVPA</sequence>
<dbReference type="KEGG" id="smag:AN936_20185"/>
<evidence type="ECO:0000313" key="1">
    <source>
        <dbReference type="EMBL" id="ALH82591.1"/>
    </source>
</evidence>
<dbReference type="Proteomes" id="UP000058074">
    <property type="component" value="Chromosome"/>
</dbReference>
<accession>A0A0N9V1F8</accession>